<feature type="compositionally biased region" description="Polar residues" evidence="6">
    <location>
        <begin position="334"/>
        <end position="347"/>
    </location>
</feature>
<feature type="compositionally biased region" description="Low complexity" evidence="6">
    <location>
        <begin position="429"/>
        <end position="438"/>
    </location>
</feature>
<feature type="compositionally biased region" description="Polar residues" evidence="6">
    <location>
        <begin position="196"/>
        <end position="220"/>
    </location>
</feature>
<feature type="coiled-coil region" evidence="5">
    <location>
        <begin position="473"/>
        <end position="507"/>
    </location>
</feature>
<dbReference type="Pfam" id="PF10226">
    <property type="entry name" value="CCDC85"/>
    <property type="match status" value="1"/>
</dbReference>
<feature type="region of interest" description="Disordered" evidence="6">
    <location>
        <begin position="177"/>
        <end position="272"/>
    </location>
</feature>
<feature type="region of interest" description="Disordered" evidence="6">
    <location>
        <begin position="132"/>
        <end position="164"/>
    </location>
</feature>
<dbReference type="AlphaFoldDB" id="A0A034V3J1"/>
<gene>
    <name evidence="7" type="primary">CC85C</name>
</gene>
<feature type="region of interest" description="Disordered" evidence="6">
    <location>
        <begin position="327"/>
        <end position="347"/>
    </location>
</feature>
<feature type="compositionally biased region" description="Basic residues" evidence="6">
    <location>
        <begin position="224"/>
        <end position="247"/>
    </location>
</feature>
<feature type="region of interest" description="Disordered" evidence="6">
    <location>
        <begin position="429"/>
        <end position="465"/>
    </location>
</feature>
<feature type="compositionally biased region" description="Polar residues" evidence="6">
    <location>
        <begin position="143"/>
        <end position="164"/>
    </location>
</feature>
<evidence type="ECO:0000256" key="6">
    <source>
        <dbReference type="SAM" id="MobiDB-lite"/>
    </source>
</evidence>
<dbReference type="PANTHER" id="PTHR13546">
    <property type="entry name" value="RE60986P"/>
    <property type="match status" value="1"/>
</dbReference>
<feature type="compositionally biased region" description="Low complexity" evidence="6">
    <location>
        <begin position="132"/>
        <end position="142"/>
    </location>
</feature>
<feature type="region of interest" description="Disordered" evidence="6">
    <location>
        <begin position="53"/>
        <end position="95"/>
    </location>
</feature>
<feature type="coiled-coil region" evidence="5">
    <location>
        <begin position="533"/>
        <end position="567"/>
    </location>
</feature>
<feature type="compositionally biased region" description="Polar residues" evidence="6">
    <location>
        <begin position="263"/>
        <end position="272"/>
    </location>
</feature>
<evidence type="ECO:0000256" key="2">
    <source>
        <dbReference type="ARBA" id="ARBA00009052"/>
    </source>
</evidence>
<feature type="compositionally biased region" description="Polar residues" evidence="6">
    <location>
        <begin position="53"/>
        <end position="66"/>
    </location>
</feature>
<proteinExistence type="inferred from homology"/>
<feature type="region of interest" description="Disordered" evidence="6">
    <location>
        <begin position="1"/>
        <end position="39"/>
    </location>
</feature>
<dbReference type="EMBL" id="GAKP01021858">
    <property type="protein sequence ID" value="JAC37094.1"/>
    <property type="molecule type" value="Transcribed_RNA"/>
</dbReference>
<accession>A0A034V3J1</accession>
<organism evidence="7">
    <name type="scientific">Bactrocera dorsalis</name>
    <name type="common">Oriental fruit fly</name>
    <name type="synonym">Dacus dorsalis</name>
    <dbReference type="NCBI Taxonomy" id="27457"/>
    <lineage>
        <taxon>Eukaryota</taxon>
        <taxon>Metazoa</taxon>
        <taxon>Ecdysozoa</taxon>
        <taxon>Arthropoda</taxon>
        <taxon>Hexapoda</taxon>
        <taxon>Insecta</taxon>
        <taxon>Pterygota</taxon>
        <taxon>Neoptera</taxon>
        <taxon>Endopterygota</taxon>
        <taxon>Diptera</taxon>
        <taxon>Brachycera</taxon>
        <taxon>Muscomorpha</taxon>
        <taxon>Tephritoidea</taxon>
        <taxon>Tephritidae</taxon>
        <taxon>Bactrocera</taxon>
        <taxon>Bactrocera</taxon>
    </lineage>
</organism>
<dbReference type="GO" id="GO:0005912">
    <property type="term" value="C:adherens junction"/>
    <property type="evidence" value="ECO:0007669"/>
    <property type="project" value="UniProtKB-SubCell"/>
</dbReference>
<keyword evidence="4 5" id="KW-0175">Coiled coil</keyword>
<evidence type="ECO:0000256" key="1">
    <source>
        <dbReference type="ARBA" id="ARBA00004536"/>
    </source>
</evidence>
<feature type="compositionally biased region" description="Low complexity" evidence="6">
    <location>
        <begin position="667"/>
        <end position="695"/>
    </location>
</feature>
<dbReference type="EMBL" id="GAKP01021859">
    <property type="protein sequence ID" value="JAC37093.1"/>
    <property type="molecule type" value="Transcribed_RNA"/>
</dbReference>
<sequence>MSAAVASAPTTATTTTATKPVNKTTSSKTNNNNNNNNNINKLSEKFLSASKTKTVETSSHTLPTGVNTNTNNNNINNNNNAIPHNNPKSNNNNECDKITQQQFSATISSKLQAPQTRRSLPAPSAVQTLAQRTLQQQHQQQQSVTTNSSALPSANPITKYSNGATLPSHQLQTIATVHQHHPQQQQQQHTTEPTTAASTGGISTDAQQQQTHLHPTSSISAKDKRPHNHNQHHHQQHHPQHQPHHHSQQQQQQTASKHLSGESEGTSSTINGVTLQQQRNTYNLQALKAANHLKAPAHSIPPRYQPPPQPAGNQAGILKHINTLRSGGAESAETFGQRQSATGGSKQLASANFDTTHFNLKYPPDIPQLSPVYIPDSLKLNGGSGRYLPTHQTALAQRQSTRLVGGATNPQYFYNSQQQQQQQQYRQQQVEQQQQHQQDMLKFVRKSDQDHPSPNASITSSAAAVSTGTTRLTAEQNRQLQGLINELRVLKEQNQRLLDDNQELRDLCCFLDDDRQKGRKLAREWQRFGRYTASVMRQEVAAYQHKLRQLDDKQQELITDNLELKELCLYLDEERTHIAANALCANCGSSVRNPLRDDGDGSSSSTNAEETLSALRNYERQMPEATLRTTLSDQTVQYVRSLERRIRQLEEERVGTTTPTSNILAAQHTQTQAPTAQTQQHQQQQAQQQQQQPAQNPLIDPISSRPEAVVRALQVLEVREQLERDRLSGLIENSRDQMDDGEKALVREMCNVVWRKLESNVPNVSSSM</sequence>
<feature type="compositionally biased region" description="Low complexity" evidence="6">
    <location>
        <begin position="67"/>
        <end position="93"/>
    </location>
</feature>
<comment type="similarity">
    <text evidence="2">Belongs to the CCDC85 family.</text>
</comment>
<evidence type="ECO:0000256" key="3">
    <source>
        <dbReference type="ARBA" id="ARBA00022949"/>
    </source>
</evidence>
<comment type="subcellular location">
    <subcellularLocation>
        <location evidence="1">Cell junction</location>
        <location evidence="1">Adherens junction</location>
    </subcellularLocation>
</comment>
<keyword evidence="3" id="KW-0965">Cell junction</keyword>
<dbReference type="InterPro" id="IPR019359">
    <property type="entry name" value="CCDC85"/>
</dbReference>
<feature type="region of interest" description="Disordered" evidence="6">
    <location>
        <begin position="667"/>
        <end position="701"/>
    </location>
</feature>
<evidence type="ECO:0000256" key="4">
    <source>
        <dbReference type="ARBA" id="ARBA00023054"/>
    </source>
</evidence>
<feature type="compositionally biased region" description="Low complexity" evidence="6">
    <location>
        <begin position="182"/>
        <end position="195"/>
    </location>
</feature>
<protein>
    <submittedName>
        <fullName evidence="7">Coiled-coil domain-containing protein 85C</fullName>
    </submittedName>
</protein>
<feature type="compositionally biased region" description="Low complexity" evidence="6">
    <location>
        <begin position="456"/>
        <end position="465"/>
    </location>
</feature>
<evidence type="ECO:0000313" key="7">
    <source>
        <dbReference type="EMBL" id="JAC37094.1"/>
    </source>
</evidence>
<dbReference type="OrthoDB" id="10056395at2759"/>
<reference evidence="7" key="1">
    <citation type="journal article" date="2014" name="BMC Genomics">
        <title>Characterizing the developmental transcriptome of the oriental fruit fly, Bactrocera dorsalis (Diptera: Tephritidae) through comparative genomic analysis with Drosophila melanogaster utilizing modENCODE datasets.</title>
        <authorList>
            <person name="Geib S.M."/>
            <person name="Calla B."/>
            <person name="Hall B."/>
            <person name="Hou S."/>
            <person name="Manoukis N.C."/>
        </authorList>
    </citation>
    <scope>NUCLEOTIDE SEQUENCE</scope>
    <source>
        <strain evidence="7">Punador</strain>
    </source>
</reference>
<evidence type="ECO:0000256" key="5">
    <source>
        <dbReference type="SAM" id="Coils"/>
    </source>
</evidence>
<dbReference type="PANTHER" id="PTHR13546:SF15">
    <property type="entry name" value="CCDC85"/>
    <property type="match status" value="1"/>
</dbReference>
<name>A0A034V3J1_BACDO</name>